<protein>
    <submittedName>
        <fullName evidence="7">4-hydroxyphenylpyruvate dioxygenase</fullName>
    </submittedName>
</protein>
<evidence type="ECO:0000256" key="3">
    <source>
        <dbReference type="ARBA" id="ARBA00022737"/>
    </source>
</evidence>
<dbReference type="GO" id="GO:0046872">
    <property type="term" value="F:metal ion binding"/>
    <property type="evidence" value="ECO:0007669"/>
    <property type="project" value="UniProtKB-KW"/>
</dbReference>
<keyword evidence="7" id="KW-0670">Pyruvate</keyword>
<dbReference type="Gene3D" id="3.10.180.10">
    <property type="entry name" value="2,3-Dihydroxybiphenyl 1,2-Dioxygenase, domain 1"/>
    <property type="match status" value="2"/>
</dbReference>
<keyword evidence="3" id="KW-0677">Repeat</keyword>
<dbReference type="GO" id="GO:0003868">
    <property type="term" value="F:4-hydroxyphenylpyruvate dioxygenase activity"/>
    <property type="evidence" value="ECO:0007669"/>
    <property type="project" value="InterPro"/>
</dbReference>
<dbReference type="RefSeq" id="WP_074297035.1">
    <property type="nucleotide sequence ID" value="NZ_FSRU01000001.1"/>
</dbReference>
<feature type="binding site" evidence="5">
    <location>
        <position position="190"/>
    </location>
    <ligand>
        <name>Fe cation</name>
        <dbReference type="ChEBI" id="CHEBI:24875"/>
    </ligand>
</feature>
<evidence type="ECO:0000259" key="6">
    <source>
        <dbReference type="PROSITE" id="PS51819"/>
    </source>
</evidence>
<gene>
    <name evidence="7" type="ORF">SAMN05444165_0707</name>
</gene>
<dbReference type="OrthoDB" id="9780241at2"/>
<dbReference type="InterPro" id="IPR029068">
    <property type="entry name" value="Glyas_Bleomycin-R_OHBP_Dase"/>
</dbReference>
<keyword evidence="4 5" id="KW-0408">Iron</keyword>
<dbReference type="InterPro" id="IPR041735">
    <property type="entry name" value="4OHPhenylPyrv_dOase_C"/>
</dbReference>
<feature type="binding site" evidence="5">
    <location>
        <position position="350"/>
    </location>
    <ligand>
        <name>Fe cation</name>
        <dbReference type="ChEBI" id="CHEBI:24875"/>
    </ligand>
</feature>
<feature type="binding site" evidence="5">
    <location>
        <position position="268"/>
    </location>
    <ligand>
        <name>Fe cation</name>
        <dbReference type="ChEBI" id="CHEBI:24875"/>
    </ligand>
</feature>
<proteinExistence type="inferred from homology"/>
<keyword evidence="7" id="KW-0223">Dioxygenase</keyword>
<dbReference type="PIRSF" id="PIRSF009283">
    <property type="entry name" value="HPP_dOase"/>
    <property type="match status" value="1"/>
</dbReference>
<dbReference type="EMBL" id="FSRU01000001">
    <property type="protein sequence ID" value="SIO05650.1"/>
    <property type="molecule type" value="Genomic_DNA"/>
</dbReference>
<dbReference type="InterPro" id="IPR037523">
    <property type="entry name" value="VOC_core"/>
</dbReference>
<dbReference type="InterPro" id="IPR005956">
    <property type="entry name" value="4OHPhenylPyrv_dOase"/>
</dbReference>
<evidence type="ECO:0000256" key="1">
    <source>
        <dbReference type="ARBA" id="ARBA00005877"/>
    </source>
</evidence>
<keyword evidence="7" id="KW-0560">Oxidoreductase</keyword>
<dbReference type="Pfam" id="PF00903">
    <property type="entry name" value="Glyoxalase"/>
    <property type="match status" value="1"/>
</dbReference>
<name>A0A1N6GDQ3_9BURK</name>
<dbReference type="InterPro" id="IPR004360">
    <property type="entry name" value="Glyas_Fos-R_dOase_dom"/>
</dbReference>
<dbReference type="Pfam" id="PF14696">
    <property type="entry name" value="Glyoxalase_5"/>
    <property type="match status" value="1"/>
</dbReference>
<feature type="domain" description="VOC" evidence="6">
    <location>
        <begin position="27"/>
        <end position="145"/>
    </location>
</feature>
<dbReference type="CDD" id="cd07250">
    <property type="entry name" value="HPPD_C_like"/>
    <property type="match status" value="1"/>
</dbReference>
<organism evidence="7 8">
    <name type="scientific">Paraburkholderia phenazinium</name>
    <dbReference type="NCBI Taxonomy" id="60549"/>
    <lineage>
        <taxon>Bacteria</taxon>
        <taxon>Pseudomonadati</taxon>
        <taxon>Pseudomonadota</taxon>
        <taxon>Betaproteobacteria</taxon>
        <taxon>Burkholderiales</taxon>
        <taxon>Burkholderiaceae</taxon>
        <taxon>Paraburkholderia</taxon>
    </lineage>
</organism>
<dbReference type="InterPro" id="IPR041736">
    <property type="entry name" value="4OHPhenylPyrv_dOase_N"/>
</dbReference>
<evidence type="ECO:0000256" key="2">
    <source>
        <dbReference type="ARBA" id="ARBA00022723"/>
    </source>
</evidence>
<reference evidence="7 8" key="1">
    <citation type="submission" date="2016-11" db="EMBL/GenBank/DDBJ databases">
        <authorList>
            <person name="Jaros S."/>
            <person name="Januszkiewicz K."/>
            <person name="Wedrychowicz H."/>
        </authorList>
    </citation>
    <scope>NUCLEOTIDE SEQUENCE [LARGE SCALE GENOMIC DNA]</scope>
    <source>
        <strain evidence="7 8">GAS95</strain>
    </source>
</reference>
<comment type="similarity">
    <text evidence="1">Belongs to the 4HPPD family.</text>
</comment>
<dbReference type="GO" id="GO:0006572">
    <property type="term" value="P:L-tyrosine catabolic process"/>
    <property type="evidence" value="ECO:0007669"/>
    <property type="project" value="TreeGrafter"/>
</dbReference>
<accession>A0A1N6GDQ3</accession>
<dbReference type="PANTHER" id="PTHR11959:SF1">
    <property type="entry name" value="4-HYDROXYPHENYLPYRUVATE DIOXYGENASE"/>
    <property type="match status" value="1"/>
</dbReference>
<dbReference type="Proteomes" id="UP000185151">
    <property type="component" value="Unassembled WGS sequence"/>
</dbReference>
<evidence type="ECO:0000313" key="8">
    <source>
        <dbReference type="Proteomes" id="UP000185151"/>
    </source>
</evidence>
<evidence type="ECO:0000256" key="4">
    <source>
        <dbReference type="ARBA" id="ARBA00023004"/>
    </source>
</evidence>
<dbReference type="SUPFAM" id="SSF54593">
    <property type="entry name" value="Glyoxalase/Bleomycin resistance protein/Dihydroxybiphenyl dioxygenase"/>
    <property type="match status" value="1"/>
</dbReference>
<evidence type="ECO:0000313" key="7">
    <source>
        <dbReference type="EMBL" id="SIO05650.1"/>
    </source>
</evidence>
<dbReference type="CDD" id="cd08342">
    <property type="entry name" value="HPPD_N_like"/>
    <property type="match status" value="1"/>
</dbReference>
<sequence>MPSDLPTPSAALRAVSDPEHNPLGTAGVEFVEFAARDPRGLGQTFEQLGFKAIARHISKDVTLYRQGEMNFLLNAEPDSFAARYAEEYGVGICAVGLRVADAPRAFDRAIELGAWAFEGEKIGKGELVIPAIQGIGDSHIYFVDRWRGRGGLRGGVGDISIFDIDFRPIEIDTAQADLSHAGTGLVAIDHLTQTVGAGRMQEWLDFYRDLLNFREIHELHANWHVSAESRVMVSPCGAIRIPLYEEGTRRTSLMHEYLPDHPGEGVQHIALATGDIFGCVEQLMANGIELVEPPPRYYDQIDARLPGHGLDIERLKRGRILVDGEIGSDGVPLLFFQTFVRRRAGEIFFEIVQRKGHHGFGEGNLSALAQAR</sequence>
<dbReference type="PANTHER" id="PTHR11959">
    <property type="entry name" value="4-HYDROXYPHENYLPYRUVATE DIOXYGENASE"/>
    <property type="match status" value="1"/>
</dbReference>
<dbReference type="PROSITE" id="PS51819">
    <property type="entry name" value="VOC"/>
    <property type="match status" value="2"/>
</dbReference>
<dbReference type="AlphaFoldDB" id="A0A1N6GDQ3"/>
<comment type="cofactor">
    <cofactor evidence="5">
        <name>Fe cation</name>
        <dbReference type="ChEBI" id="CHEBI:24875"/>
    </cofactor>
    <text evidence="5">Binds 1 Fe cation per subunit.</text>
</comment>
<keyword evidence="8" id="KW-1185">Reference proteome</keyword>
<keyword evidence="2 5" id="KW-0479">Metal-binding</keyword>
<feature type="domain" description="VOC" evidence="6">
    <location>
        <begin position="187"/>
        <end position="338"/>
    </location>
</feature>
<evidence type="ECO:0000256" key="5">
    <source>
        <dbReference type="PIRSR" id="PIRSR009283-1"/>
    </source>
</evidence>